<dbReference type="EMBL" id="CM015725">
    <property type="protein sequence ID" value="KAF3698552.1"/>
    <property type="molecule type" value="Genomic_DNA"/>
</dbReference>
<organism evidence="2 3">
    <name type="scientific">Channa argus</name>
    <name type="common">Northern snakehead</name>
    <name type="synonym">Ophicephalus argus</name>
    <dbReference type="NCBI Taxonomy" id="215402"/>
    <lineage>
        <taxon>Eukaryota</taxon>
        <taxon>Metazoa</taxon>
        <taxon>Chordata</taxon>
        <taxon>Craniata</taxon>
        <taxon>Vertebrata</taxon>
        <taxon>Euteleostomi</taxon>
        <taxon>Actinopterygii</taxon>
        <taxon>Neopterygii</taxon>
        <taxon>Teleostei</taxon>
        <taxon>Neoteleostei</taxon>
        <taxon>Acanthomorphata</taxon>
        <taxon>Anabantaria</taxon>
        <taxon>Anabantiformes</taxon>
        <taxon>Channoidei</taxon>
        <taxon>Channidae</taxon>
        <taxon>Channa</taxon>
    </lineage>
</organism>
<evidence type="ECO:0000313" key="3">
    <source>
        <dbReference type="Proteomes" id="UP000503349"/>
    </source>
</evidence>
<name>A0A6G1Q7R0_CHAAH</name>
<gene>
    <name evidence="2" type="ORF">EXN66_Car014239</name>
</gene>
<dbReference type="Proteomes" id="UP000503349">
    <property type="component" value="Chromosome 14"/>
</dbReference>
<reference evidence="2 3" key="1">
    <citation type="submission" date="2019-02" db="EMBL/GenBank/DDBJ databases">
        <title>Opniocepnalus argus genome.</title>
        <authorList>
            <person name="Zhou C."/>
            <person name="Xiao S."/>
        </authorList>
    </citation>
    <scope>NUCLEOTIDE SEQUENCE [LARGE SCALE GENOMIC DNA]</scope>
    <source>
        <strain evidence="2">OARG1902GOOAL</strain>
        <tissue evidence="2">Muscle</tissue>
    </source>
</reference>
<evidence type="ECO:0000256" key="1">
    <source>
        <dbReference type="SAM" id="MobiDB-lite"/>
    </source>
</evidence>
<reference evidence="3" key="2">
    <citation type="submission" date="2019-02" db="EMBL/GenBank/DDBJ databases">
        <title>Opniocepnalus argus Var Kimnra genome.</title>
        <authorList>
            <person name="Zhou C."/>
            <person name="Xiao S."/>
        </authorList>
    </citation>
    <scope>NUCLEOTIDE SEQUENCE [LARGE SCALE GENOMIC DNA]</scope>
</reference>
<protein>
    <submittedName>
        <fullName evidence="2">Uncharacterized protein</fullName>
    </submittedName>
</protein>
<proteinExistence type="predicted"/>
<keyword evidence="3" id="KW-1185">Reference proteome</keyword>
<feature type="compositionally biased region" description="Acidic residues" evidence="1">
    <location>
        <begin position="129"/>
        <end position="140"/>
    </location>
</feature>
<dbReference type="AlphaFoldDB" id="A0A6G1Q7R0"/>
<sequence>MSSVQYLREFISERLTAAAEEIFELFEKTIIEYQEEIERQRRLRENVMSWKPGKKLHMKELPEQHICKEEEVLTDKQLCNQESNSSLDRGDPDPPQIKQEQEELCTSQDVEELVLKQETDTFTLTPTYEESDDSEPEQNSDNELLSHNFPVVQRQDLKGIEHVDSGSTINLQLKPNRQQM</sequence>
<feature type="region of interest" description="Disordered" evidence="1">
    <location>
        <begin position="77"/>
        <end position="150"/>
    </location>
</feature>
<evidence type="ECO:0000313" key="2">
    <source>
        <dbReference type="EMBL" id="KAF3698552.1"/>
    </source>
</evidence>
<accession>A0A6G1Q7R0</accession>
<feature type="compositionally biased region" description="Polar residues" evidence="1">
    <location>
        <begin position="77"/>
        <end position="87"/>
    </location>
</feature>